<keyword evidence="6" id="KW-1185">Reference proteome</keyword>
<protein>
    <submittedName>
        <fullName evidence="5">Cysteine proteinase inhibitor 5</fullName>
    </submittedName>
</protein>
<keyword evidence="1" id="KW-0646">Protease inhibitor</keyword>
<dbReference type="SMART" id="SM00043">
    <property type="entry name" value="CY"/>
    <property type="match status" value="1"/>
</dbReference>
<organism evidence="5 6">
    <name type="scientific">Heracleum sosnowskyi</name>
    <dbReference type="NCBI Taxonomy" id="360622"/>
    <lineage>
        <taxon>Eukaryota</taxon>
        <taxon>Viridiplantae</taxon>
        <taxon>Streptophyta</taxon>
        <taxon>Embryophyta</taxon>
        <taxon>Tracheophyta</taxon>
        <taxon>Spermatophyta</taxon>
        <taxon>Magnoliopsida</taxon>
        <taxon>eudicotyledons</taxon>
        <taxon>Gunneridae</taxon>
        <taxon>Pentapetalae</taxon>
        <taxon>asterids</taxon>
        <taxon>campanulids</taxon>
        <taxon>Apiales</taxon>
        <taxon>Apiaceae</taxon>
        <taxon>Apioideae</taxon>
        <taxon>apioid superclade</taxon>
        <taxon>Tordylieae</taxon>
        <taxon>Tordyliinae</taxon>
        <taxon>Heracleum</taxon>
    </lineage>
</organism>
<accession>A0AAD8J3X0</accession>
<dbReference type="SUPFAM" id="SSF54403">
    <property type="entry name" value="Cystatin/monellin"/>
    <property type="match status" value="1"/>
</dbReference>
<evidence type="ECO:0000256" key="3">
    <source>
        <dbReference type="SAM" id="SignalP"/>
    </source>
</evidence>
<reference evidence="5" key="2">
    <citation type="submission" date="2023-05" db="EMBL/GenBank/DDBJ databases">
        <authorList>
            <person name="Schelkunov M.I."/>
        </authorList>
    </citation>
    <scope>NUCLEOTIDE SEQUENCE</scope>
    <source>
        <strain evidence="5">Hsosn_3</strain>
        <tissue evidence="5">Leaf</tissue>
    </source>
</reference>
<dbReference type="EMBL" id="JAUIZM010000003">
    <property type="protein sequence ID" value="KAK1395502.1"/>
    <property type="molecule type" value="Genomic_DNA"/>
</dbReference>
<dbReference type="InterPro" id="IPR000010">
    <property type="entry name" value="Cystatin_dom"/>
</dbReference>
<sequence length="119" mass="13512">MAPKFHIFLLLLSLSFVPGQFHDITVGRKVLVGQWLPIKNPKEAIVQEIGKFAVTTYNQDNQQKLVYQNVTRGQTQVVAGTNYRLTIAAKDNGTANHYEAIVFDQPWTHTRNLTSFKPQ</sequence>
<keyword evidence="3" id="KW-0732">Signal</keyword>
<dbReference type="CDD" id="cd00042">
    <property type="entry name" value="CY"/>
    <property type="match status" value="1"/>
</dbReference>
<evidence type="ECO:0000313" key="6">
    <source>
        <dbReference type="Proteomes" id="UP001237642"/>
    </source>
</evidence>
<dbReference type="PANTHER" id="PTHR47364">
    <property type="entry name" value="CYSTEINE PROTEINASE INHIBITOR 5"/>
    <property type="match status" value="1"/>
</dbReference>
<dbReference type="GO" id="GO:0004869">
    <property type="term" value="F:cysteine-type endopeptidase inhibitor activity"/>
    <property type="evidence" value="ECO:0007669"/>
    <property type="project" value="UniProtKB-KW"/>
</dbReference>
<keyword evidence="2" id="KW-0789">Thiol protease inhibitor</keyword>
<evidence type="ECO:0000256" key="2">
    <source>
        <dbReference type="ARBA" id="ARBA00022704"/>
    </source>
</evidence>
<dbReference type="InterPro" id="IPR046350">
    <property type="entry name" value="Cystatin_sf"/>
</dbReference>
<evidence type="ECO:0000256" key="1">
    <source>
        <dbReference type="ARBA" id="ARBA00022690"/>
    </source>
</evidence>
<proteinExistence type="predicted"/>
<evidence type="ECO:0000313" key="5">
    <source>
        <dbReference type="EMBL" id="KAK1395502.1"/>
    </source>
</evidence>
<dbReference type="Gene3D" id="3.10.450.10">
    <property type="match status" value="1"/>
</dbReference>
<gene>
    <name evidence="5" type="ORF">POM88_014558</name>
</gene>
<dbReference type="PANTHER" id="PTHR47364:SF2">
    <property type="entry name" value="CYSTEINE PROTEINASE INHIBITOR 5"/>
    <property type="match status" value="1"/>
</dbReference>
<dbReference type="Proteomes" id="UP001237642">
    <property type="component" value="Unassembled WGS sequence"/>
</dbReference>
<comment type="caution">
    <text evidence="5">The sequence shown here is derived from an EMBL/GenBank/DDBJ whole genome shotgun (WGS) entry which is preliminary data.</text>
</comment>
<dbReference type="AlphaFoldDB" id="A0AAD8J3X0"/>
<dbReference type="Pfam" id="PF16845">
    <property type="entry name" value="SQAPI"/>
    <property type="match status" value="1"/>
</dbReference>
<evidence type="ECO:0000259" key="4">
    <source>
        <dbReference type="SMART" id="SM00043"/>
    </source>
</evidence>
<feature type="chain" id="PRO_5041906047" evidence="3">
    <location>
        <begin position="22"/>
        <end position="119"/>
    </location>
</feature>
<reference evidence="5" key="1">
    <citation type="submission" date="2023-02" db="EMBL/GenBank/DDBJ databases">
        <title>Genome of toxic invasive species Heracleum sosnowskyi carries increased number of genes despite the absence of recent whole-genome duplications.</title>
        <authorList>
            <person name="Schelkunov M."/>
            <person name="Shtratnikova V."/>
            <person name="Makarenko M."/>
            <person name="Klepikova A."/>
            <person name="Omelchenko D."/>
            <person name="Novikova G."/>
            <person name="Obukhova E."/>
            <person name="Bogdanov V."/>
            <person name="Penin A."/>
            <person name="Logacheva M."/>
        </authorList>
    </citation>
    <scope>NUCLEOTIDE SEQUENCE</scope>
    <source>
        <strain evidence="5">Hsosn_3</strain>
        <tissue evidence="5">Leaf</tissue>
    </source>
</reference>
<name>A0AAD8J3X0_9APIA</name>
<feature type="signal peptide" evidence="3">
    <location>
        <begin position="1"/>
        <end position="21"/>
    </location>
</feature>
<feature type="domain" description="Cystatin" evidence="4">
    <location>
        <begin position="30"/>
        <end position="119"/>
    </location>
</feature>